<keyword evidence="1" id="KW-0808">Transferase</keyword>
<comment type="caution">
    <text evidence="1">The sequence shown here is derived from an EMBL/GenBank/DDBJ whole genome shotgun (WGS) entry which is preliminary data.</text>
</comment>
<keyword evidence="1" id="KW-0695">RNA-directed DNA polymerase</keyword>
<sequence length="415" mass="48271">MSIQLADRSVKYPIGVRENLLVKINKFIFSVDFVILEINEDELVPIILGRPYLATDCVVIDVHKGKLSLRVRNETVTFNLGKSMRSRYSRDDYLFCSNHTTKLIQEQWVDTVDYDGKWIETEEEDNPKEIRAIKPSITEPPKLELKELREHLEYAFLQEDEQLPVVISLALSAHEKTKLLEARRSRKDYVHLNLISKSVIKKGAENLAADHLSRLENPDLGKLTRAEIRDLFPEEQLMTISDKSDEPWYAYYANYLTSRVLPFRSTRQEKQKFFSDLRHFSVTNPFYLNNVQTKSYEDMPPRMRLPKFFDNVIVVLQEDIMGSPLLQEKFSRLGFTGQISFAMHENWSDLETHERMVSQIGDTLWAFRTAFKTPLGTTPFRIIYGKACHLPVELEHKAYWALKACNMDLTKAGAK</sequence>
<keyword evidence="1" id="KW-0548">Nucleotidyltransferase</keyword>
<reference evidence="1" key="1">
    <citation type="journal article" date="2022" name="Int. J. Mol. Sci.">
        <title>Draft Genome of Tanacetum Coccineum: Genomic Comparison of Closely Related Tanacetum-Family Plants.</title>
        <authorList>
            <person name="Yamashiro T."/>
            <person name="Shiraishi A."/>
            <person name="Nakayama K."/>
            <person name="Satake H."/>
        </authorList>
    </citation>
    <scope>NUCLEOTIDE SEQUENCE</scope>
</reference>
<proteinExistence type="predicted"/>
<dbReference type="Gene3D" id="2.40.70.10">
    <property type="entry name" value="Acid Proteases"/>
    <property type="match status" value="1"/>
</dbReference>
<dbReference type="PANTHER" id="PTHR33067">
    <property type="entry name" value="RNA-DIRECTED DNA POLYMERASE-RELATED"/>
    <property type="match status" value="1"/>
</dbReference>
<dbReference type="InterPro" id="IPR021109">
    <property type="entry name" value="Peptidase_aspartic_dom_sf"/>
</dbReference>
<organism evidence="1 2">
    <name type="scientific">Tanacetum coccineum</name>
    <dbReference type="NCBI Taxonomy" id="301880"/>
    <lineage>
        <taxon>Eukaryota</taxon>
        <taxon>Viridiplantae</taxon>
        <taxon>Streptophyta</taxon>
        <taxon>Embryophyta</taxon>
        <taxon>Tracheophyta</taxon>
        <taxon>Spermatophyta</taxon>
        <taxon>Magnoliopsida</taxon>
        <taxon>eudicotyledons</taxon>
        <taxon>Gunneridae</taxon>
        <taxon>Pentapetalae</taxon>
        <taxon>asterids</taxon>
        <taxon>campanulids</taxon>
        <taxon>Asterales</taxon>
        <taxon>Asteraceae</taxon>
        <taxon>Asteroideae</taxon>
        <taxon>Anthemideae</taxon>
        <taxon>Anthemidinae</taxon>
        <taxon>Tanacetum</taxon>
    </lineage>
</organism>
<accession>A0ABQ4YGD5</accession>
<name>A0ABQ4YGD5_9ASTR</name>
<protein>
    <submittedName>
        <fullName evidence="1">Reverse transcriptase domain-containing protein</fullName>
    </submittedName>
</protein>
<reference evidence="1" key="2">
    <citation type="submission" date="2022-01" db="EMBL/GenBank/DDBJ databases">
        <authorList>
            <person name="Yamashiro T."/>
            <person name="Shiraishi A."/>
            <person name="Satake H."/>
            <person name="Nakayama K."/>
        </authorList>
    </citation>
    <scope>NUCLEOTIDE SEQUENCE</scope>
</reference>
<dbReference type="GO" id="GO:0003964">
    <property type="term" value="F:RNA-directed DNA polymerase activity"/>
    <property type="evidence" value="ECO:0007669"/>
    <property type="project" value="UniProtKB-KW"/>
</dbReference>
<dbReference type="PANTHER" id="PTHR33067:SF35">
    <property type="entry name" value="ASPARTIC PEPTIDASE DDI1-TYPE DOMAIN-CONTAINING PROTEIN"/>
    <property type="match status" value="1"/>
</dbReference>
<dbReference type="Proteomes" id="UP001151760">
    <property type="component" value="Unassembled WGS sequence"/>
</dbReference>
<gene>
    <name evidence="1" type="ORF">Tco_0725881</name>
</gene>
<dbReference type="EMBL" id="BQNB010010343">
    <property type="protein sequence ID" value="GJS76000.1"/>
    <property type="molecule type" value="Genomic_DNA"/>
</dbReference>
<dbReference type="CDD" id="cd00303">
    <property type="entry name" value="retropepsin_like"/>
    <property type="match status" value="1"/>
</dbReference>
<evidence type="ECO:0000313" key="1">
    <source>
        <dbReference type="EMBL" id="GJS76000.1"/>
    </source>
</evidence>
<evidence type="ECO:0000313" key="2">
    <source>
        <dbReference type="Proteomes" id="UP001151760"/>
    </source>
</evidence>
<keyword evidence="2" id="KW-1185">Reference proteome</keyword>